<evidence type="ECO:0000313" key="1">
    <source>
        <dbReference type="EMBL" id="CAD9872392.1"/>
    </source>
</evidence>
<dbReference type="AlphaFoldDB" id="A0A7S2XZV2"/>
<organism evidence="1">
    <name type="scientific">Fibrocapsa japonica</name>
    <dbReference type="NCBI Taxonomy" id="94617"/>
    <lineage>
        <taxon>Eukaryota</taxon>
        <taxon>Sar</taxon>
        <taxon>Stramenopiles</taxon>
        <taxon>Ochrophyta</taxon>
        <taxon>Raphidophyceae</taxon>
        <taxon>Chattonellales</taxon>
        <taxon>Chattonellaceae</taxon>
        <taxon>Fibrocapsa</taxon>
    </lineage>
</organism>
<accession>A0A7S2XZV2</accession>
<sequence>MPSPRTQPRLTPLHPLRFNTDQMEELQTQLQAVGGQYISTVNFCGLMMRLTTMPHAVPEEWARMDQTQYKKLACLLDSTDSGEIDVQHIIWAVKHPHDTFQLLRGDLTRQSTSIDDA</sequence>
<gene>
    <name evidence="1" type="ORF">FJAP1339_LOCUS10668</name>
</gene>
<protein>
    <recommendedName>
        <fullName evidence="2">Calmodulin</fullName>
    </recommendedName>
</protein>
<reference evidence="1" key="1">
    <citation type="submission" date="2021-01" db="EMBL/GenBank/DDBJ databases">
        <authorList>
            <person name="Corre E."/>
            <person name="Pelletier E."/>
            <person name="Niang G."/>
            <person name="Scheremetjew M."/>
            <person name="Finn R."/>
            <person name="Kale V."/>
            <person name="Holt S."/>
            <person name="Cochrane G."/>
            <person name="Meng A."/>
            <person name="Brown T."/>
            <person name="Cohen L."/>
        </authorList>
    </citation>
    <scope>NUCLEOTIDE SEQUENCE</scope>
    <source>
        <strain evidence="1">CCMP1661</strain>
    </source>
</reference>
<evidence type="ECO:0008006" key="2">
    <source>
        <dbReference type="Google" id="ProtNLM"/>
    </source>
</evidence>
<proteinExistence type="predicted"/>
<name>A0A7S2XZV2_9STRA</name>
<dbReference type="EMBL" id="HBHR01021018">
    <property type="protein sequence ID" value="CAD9872392.1"/>
    <property type="molecule type" value="Transcribed_RNA"/>
</dbReference>